<keyword evidence="13" id="KW-0998">Cell outer membrane</keyword>
<dbReference type="Pfam" id="PF22461">
    <property type="entry name" value="SLBB_2"/>
    <property type="match status" value="1"/>
</dbReference>
<reference evidence="18" key="1">
    <citation type="submission" date="2020-10" db="EMBL/GenBank/DDBJ databases">
        <authorList>
            <person name="Gilroy R."/>
        </authorList>
    </citation>
    <scope>NUCLEOTIDE SEQUENCE</scope>
    <source>
        <strain evidence="18">21143</strain>
    </source>
</reference>
<organism evidence="18 19">
    <name type="scientific">Candidatus Caccoplasma intestinavium</name>
    <dbReference type="NCBI Taxonomy" id="2840716"/>
    <lineage>
        <taxon>Bacteria</taxon>
        <taxon>Pseudomonadati</taxon>
        <taxon>Bacteroidota</taxon>
        <taxon>Bacteroidia</taxon>
        <taxon>Bacteroidales</taxon>
        <taxon>Bacteroidaceae</taxon>
        <taxon>Bacteroidaceae incertae sedis</taxon>
        <taxon>Candidatus Caccoplasma</taxon>
    </lineage>
</organism>
<dbReference type="GO" id="GO:0046930">
    <property type="term" value="C:pore complex"/>
    <property type="evidence" value="ECO:0007669"/>
    <property type="project" value="UniProtKB-KW"/>
</dbReference>
<dbReference type="GO" id="GO:0015288">
    <property type="term" value="F:porin activity"/>
    <property type="evidence" value="ECO:0007669"/>
    <property type="project" value="UniProtKB-KW"/>
</dbReference>
<dbReference type="EMBL" id="DVKT01000069">
    <property type="protein sequence ID" value="HIT40225.1"/>
    <property type="molecule type" value="Genomic_DNA"/>
</dbReference>
<sequence>MKKKATFALLILSAIIFHSCKSYKDIAYVQGLESGDIVPLTEKIATTINTNDALLITVSAANPEAVAAYNPPVTNSLKPGETMLSSNPSLQNYLVDPDGYIDFPSLGRIKAAGLTRSQLEQYIKKELEPMVTDPIVKVQILTNNITVLGEVTAPGTFEIPNERLSLFEALGLAKDLTIYARRDNILITRETEDGKLMSMRVDLTKPDVFSSPGFYLQKGDVVYVEPNDYRKSNSSYNSNKQFNVSMISTIISGVSVIASLIIALFVK</sequence>
<evidence type="ECO:0000259" key="16">
    <source>
        <dbReference type="Pfam" id="PF02563"/>
    </source>
</evidence>
<dbReference type="InterPro" id="IPR049712">
    <property type="entry name" value="Poly_export"/>
</dbReference>
<dbReference type="Pfam" id="PF02563">
    <property type="entry name" value="Poly_export"/>
    <property type="match status" value="1"/>
</dbReference>
<keyword evidence="9" id="KW-0406">Ion transport</keyword>
<feature type="domain" description="SLBB" evidence="17">
    <location>
        <begin position="145"/>
        <end position="224"/>
    </location>
</feature>
<accession>A0A9D1KE01</accession>
<dbReference type="AlphaFoldDB" id="A0A9D1KE01"/>
<dbReference type="Gene3D" id="3.10.560.10">
    <property type="entry name" value="Outer membrane lipoprotein wza domain like"/>
    <property type="match status" value="1"/>
</dbReference>
<comment type="caution">
    <text evidence="18">The sequence shown here is derived from an EMBL/GenBank/DDBJ whole genome shotgun (WGS) entry which is preliminary data.</text>
</comment>
<keyword evidence="4" id="KW-1134">Transmembrane beta strand</keyword>
<keyword evidence="8" id="KW-0625">Polysaccharide transport</keyword>
<dbReference type="PANTHER" id="PTHR33619:SF3">
    <property type="entry name" value="POLYSACCHARIDE EXPORT PROTEIN GFCE-RELATED"/>
    <property type="match status" value="1"/>
</dbReference>
<gene>
    <name evidence="18" type="ORF">IAD06_09360</name>
</gene>
<evidence type="ECO:0000313" key="19">
    <source>
        <dbReference type="Proteomes" id="UP000886722"/>
    </source>
</evidence>
<evidence type="ECO:0000313" key="18">
    <source>
        <dbReference type="EMBL" id="HIT40225.1"/>
    </source>
</evidence>
<proteinExistence type="inferred from homology"/>
<keyword evidence="10" id="KW-0626">Porin</keyword>
<evidence type="ECO:0000256" key="9">
    <source>
        <dbReference type="ARBA" id="ARBA00023065"/>
    </source>
</evidence>
<dbReference type="InterPro" id="IPR003715">
    <property type="entry name" value="Poly_export_N"/>
</dbReference>
<evidence type="ECO:0000256" key="2">
    <source>
        <dbReference type="ARBA" id="ARBA00009450"/>
    </source>
</evidence>
<keyword evidence="3" id="KW-0813">Transport</keyword>
<keyword evidence="12" id="KW-0564">Palmitate</keyword>
<keyword evidence="6 15" id="KW-0812">Transmembrane</keyword>
<evidence type="ECO:0000256" key="10">
    <source>
        <dbReference type="ARBA" id="ARBA00023114"/>
    </source>
</evidence>
<feature type="transmembrane region" description="Helical" evidence="15">
    <location>
        <begin position="242"/>
        <end position="266"/>
    </location>
</feature>
<evidence type="ECO:0000256" key="7">
    <source>
        <dbReference type="ARBA" id="ARBA00022729"/>
    </source>
</evidence>
<comment type="similarity">
    <text evidence="2">Belongs to the BexD/CtrA/VexA family.</text>
</comment>
<dbReference type="PANTHER" id="PTHR33619">
    <property type="entry name" value="POLYSACCHARIDE EXPORT PROTEIN GFCE-RELATED"/>
    <property type="match status" value="1"/>
</dbReference>
<evidence type="ECO:0000256" key="11">
    <source>
        <dbReference type="ARBA" id="ARBA00023136"/>
    </source>
</evidence>
<dbReference type="GO" id="GO:0015159">
    <property type="term" value="F:polysaccharide transmembrane transporter activity"/>
    <property type="evidence" value="ECO:0007669"/>
    <property type="project" value="InterPro"/>
</dbReference>
<keyword evidence="14" id="KW-0449">Lipoprotein</keyword>
<evidence type="ECO:0000256" key="6">
    <source>
        <dbReference type="ARBA" id="ARBA00022692"/>
    </source>
</evidence>
<dbReference type="GO" id="GO:0009279">
    <property type="term" value="C:cell outer membrane"/>
    <property type="evidence" value="ECO:0007669"/>
    <property type="project" value="UniProtKB-SubCell"/>
</dbReference>
<evidence type="ECO:0000256" key="12">
    <source>
        <dbReference type="ARBA" id="ARBA00023139"/>
    </source>
</evidence>
<dbReference type="InterPro" id="IPR054765">
    <property type="entry name" value="SLBB_dom"/>
</dbReference>
<keyword evidence="7" id="KW-0732">Signal</keyword>
<evidence type="ECO:0000256" key="5">
    <source>
        <dbReference type="ARBA" id="ARBA00022597"/>
    </source>
</evidence>
<evidence type="ECO:0000256" key="1">
    <source>
        <dbReference type="ARBA" id="ARBA00004571"/>
    </source>
</evidence>
<evidence type="ECO:0000256" key="13">
    <source>
        <dbReference type="ARBA" id="ARBA00023237"/>
    </source>
</evidence>
<evidence type="ECO:0000259" key="17">
    <source>
        <dbReference type="Pfam" id="PF22461"/>
    </source>
</evidence>
<feature type="domain" description="Polysaccharide export protein N-terminal" evidence="16">
    <location>
        <begin position="46"/>
        <end position="140"/>
    </location>
</feature>
<dbReference type="Proteomes" id="UP000886722">
    <property type="component" value="Unassembled WGS sequence"/>
</dbReference>
<evidence type="ECO:0000256" key="14">
    <source>
        <dbReference type="ARBA" id="ARBA00023288"/>
    </source>
</evidence>
<evidence type="ECO:0000256" key="15">
    <source>
        <dbReference type="SAM" id="Phobius"/>
    </source>
</evidence>
<dbReference type="Gene3D" id="3.30.1950.10">
    <property type="entry name" value="wza like domain"/>
    <property type="match status" value="1"/>
</dbReference>
<comment type="subcellular location">
    <subcellularLocation>
        <location evidence="1">Cell outer membrane</location>
        <topology evidence="1">Multi-pass membrane protein</topology>
    </subcellularLocation>
</comment>
<evidence type="ECO:0000256" key="3">
    <source>
        <dbReference type="ARBA" id="ARBA00022448"/>
    </source>
</evidence>
<keyword evidence="5" id="KW-0762">Sugar transport</keyword>
<evidence type="ECO:0000256" key="8">
    <source>
        <dbReference type="ARBA" id="ARBA00023047"/>
    </source>
</evidence>
<protein>
    <submittedName>
        <fullName evidence="18">Polysaccharide biosynthesis/export family protein</fullName>
    </submittedName>
</protein>
<reference evidence="18" key="2">
    <citation type="journal article" date="2021" name="PeerJ">
        <title>Extensive microbial diversity within the chicken gut microbiome revealed by metagenomics and culture.</title>
        <authorList>
            <person name="Gilroy R."/>
            <person name="Ravi A."/>
            <person name="Getino M."/>
            <person name="Pursley I."/>
            <person name="Horton D.L."/>
            <person name="Alikhan N.F."/>
            <person name="Baker D."/>
            <person name="Gharbi K."/>
            <person name="Hall N."/>
            <person name="Watson M."/>
            <person name="Adriaenssens E.M."/>
            <person name="Foster-Nyarko E."/>
            <person name="Jarju S."/>
            <person name="Secka A."/>
            <person name="Antonio M."/>
            <person name="Oren A."/>
            <person name="Chaudhuri R.R."/>
            <person name="La Ragione R."/>
            <person name="Hildebrand F."/>
            <person name="Pallen M.J."/>
        </authorList>
    </citation>
    <scope>NUCLEOTIDE SEQUENCE</scope>
    <source>
        <strain evidence="18">21143</strain>
    </source>
</reference>
<evidence type="ECO:0000256" key="4">
    <source>
        <dbReference type="ARBA" id="ARBA00022452"/>
    </source>
</evidence>
<keyword evidence="15" id="KW-1133">Transmembrane helix</keyword>
<keyword evidence="11 15" id="KW-0472">Membrane</keyword>
<dbReference type="GO" id="GO:0006811">
    <property type="term" value="P:monoatomic ion transport"/>
    <property type="evidence" value="ECO:0007669"/>
    <property type="project" value="UniProtKB-KW"/>
</dbReference>
<name>A0A9D1KE01_9BACT</name>